<dbReference type="Pfam" id="PF00447">
    <property type="entry name" value="HSF_DNA-bind"/>
    <property type="match status" value="1"/>
</dbReference>
<keyword evidence="11" id="KW-1185">Reference proteome</keyword>
<feature type="compositionally biased region" description="Polar residues" evidence="8">
    <location>
        <begin position="386"/>
        <end position="398"/>
    </location>
</feature>
<reference evidence="10" key="1">
    <citation type="submission" date="2022-01" db="EMBL/GenBank/DDBJ databases">
        <authorList>
            <person name="King R."/>
        </authorList>
    </citation>
    <scope>NUCLEOTIDE SEQUENCE</scope>
</reference>
<keyword evidence="4" id="KW-0238">DNA-binding</keyword>
<dbReference type="GO" id="GO:0043565">
    <property type="term" value="F:sequence-specific DNA binding"/>
    <property type="evidence" value="ECO:0007669"/>
    <property type="project" value="InterPro"/>
</dbReference>
<dbReference type="AlphaFoldDB" id="A0A9N9X3Z9"/>
<keyword evidence="5" id="KW-0804">Transcription</keyword>
<keyword evidence="3" id="KW-0805">Transcription regulation</keyword>
<dbReference type="Proteomes" id="UP001153737">
    <property type="component" value="Chromosome 14"/>
</dbReference>
<dbReference type="SMART" id="SM00415">
    <property type="entry name" value="HSF"/>
    <property type="match status" value="1"/>
</dbReference>
<dbReference type="SUPFAM" id="SSF46785">
    <property type="entry name" value="Winged helix' DNA-binding domain"/>
    <property type="match status" value="1"/>
</dbReference>
<name>A0A9N9X3Z9_PHACE</name>
<dbReference type="GO" id="GO:0005634">
    <property type="term" value="C:nucleus"/>
    <property type="evidence" value="ECO:0007669"/>
    <property type="project" value="UniProtKB-SubCell"/>
</dbReference>
<dbReference type="OrthoDB" id="60033at2759"/>
<evidence type="ECO:0000256" key="7">
    <source>
        <dbReference type="RuleBase" id="RU004020"/>
    </source>
</evidence>
<proteinExistence type="inferred from homology"/>
<feature type="compositionally biased region" description="Low complexity" evidence="8">
    <location>
        <begin position="288"/>
        <end position="298"/>
    </location>
</feature>
<dbReference type="PRINTS" id="PR00056">
    <property type="entry name" value="HSFDOMAIN"/>
</dbReference>
<evidence type="ECO:0000256" key="1">
    <source>
        <dbReference type="ARBA" id="ARBA00004123"/>
    </source>
</evidence>
<evidence type="ECO:0000259" key="9">
    <source>
        <dbReference type="PROSITE" id="PS00434"/>
    </source>
</evidence>
<comment type="similarity">
    <text evidence="2 7">Belongs to the HSF family.</text>
</comment>
<feature type="region of interest" description="Disordered" evidence="8">
    <location>
        <begin position="213"/>
        <end position="243"/>
    </location>
</feature>
<evidence type="ECO:0000256" key="6">
    <source>
        <dbReference type="ARBA" id="ARBA00023242"/>
    </source>
</evidence>
<reference evidence="10" key="2">
    <citation type="submission" date="2022-10" db="EMBL/GenBank/DDBJ databases">
        <authorList>
            <consortium name="ENA_rothamsted_submissions"/>
            <consortium name="culmorum"/>
            <person name="King R."/>
        </authorList>
    </citation>
    <scope>NUCLEOTIDE SEQUENCE</scope>
</reference>
<dbReference type="EMBL" id="OU896720">
    <property type="protein sequence ID" value="CAG9816996.1"/>
    <property type="molecule type" value="Genomic_DNA"/>
</dbReference>
<sequence>MQPLGENTSNIPAFLGKLWKMVNDPNTDHLISWSPAGNSFIIQNQAQFWYELLPLYYKHNNMSSFVRQLNMYGFHKISTVENGAMDSDKDEIQFYHRYFQKDQPELLNNIKRKVTTSKSENGMQNVIKTDDIAKVLSDVKHLHGRQSSVDSQLSAIKQENAVLWRELAMLRQKHMKQQQIVNKLIQFLVTLVQPSNTSRMGVGVKRRIPLMIHEGPKQKSRKKKTVKTGGGNNENGPTIHELDSEIEIPQEGLFEQDLEESVTVSSPVTADSPLAPSGSPQSEIYQPNSVSSNESNSETGLPDSFWDKPEFVEISQINPAELITSEDDVAAEEGINSLQRKSGKTNESDIFMNRTSRDTLLSKIVNGTYNSNALNGKNGRKNNNKTSAENASSSTDQKLTVATRDAAKINNSTLGTDVSRDELDLHLETTQSEIDQLKDILHGCNSLDANVLLGKNLFQLFNDDVPGFGLSCMHADSGEPIDPDSAETAGDPMVSGTELATCEGNLIDFNELFDDSLDGQDAADAEAAENNFSSSINTPLIVKSEPIFPTLDKDL</sequence>
<feature type="region of interest" description="Disordered" evidence="8">
    <location>
        <begin position="371"/>
        <end position="398"/>
    </location>
</feature>
<dbReference type="InterPro" id="IPR036390">
    <property type="entry name" value="WH_DNA-bd_sf"/>
</dbReference>
<feature type="domain" description="HSF-type DNA-binding" evidence="9">
    <location>
        <begin position="53"/>
        <end position="77"/>
    </location>
</feature>
<evidence type="ECO:0000313" key="11">
    <source>
        <dbReference type="Proteomes" id="UP001153737"/>
    </source>
</evidence>
<dbReference type="Gene3D" id="1.10.10.10">
    <property type="entry name" value="Winged helix-like DNA-binding domain superfamily/Winged helix DNA-binding domain"/>
    <property type="match status" value="1"/>
</dbReference>
<evidence type="ECO:0000256" key="3">
    <source>
        <dbReference type="ARBA" id="ARBA00023015"/>
    </source>
</evidence>
<evidence type="ECO:0000256" key="4">
    <source>
        <dbReference type="ARBA" id="ARBA00023125"/>
    </source>
</evidence>
<dbReference type="PROSITE" id="PS00434">
    <property type="entry name" value="HSF_DOMAIN"/>
    <property type="match status" value="1"/>
</dbReference>
<organism evidence="10 11">
    <name type="scientific">Phaedon cochleariae</name>
    <name type="common">Mustard beetle</name>
    <dbReference type="NCBI Taxonomy" id="80249"/>
    <lineage>
        <taxon>Eukaryota</taxon>
        <taxon>Metazoa</taxon>
        <taxon>Ecdysozoa</taxon>
        <taxon>Arthropoda</taxon>
        <taxon>Hexapoda</taxon>
        <taxon>Insecta</taxon>
        <taxon>Pterygota</taxon>
        <taxon>Neoptera</taxon>
        <taxon>Endopterygota</taxon>
        <taxon>Coleoptera</taxon>
        <taxon>Polyphaga</taxon>
        <taxon>Cucujiformia</taxon>
        <taxon>Chrysomeloidea</taxon>
        <taxon>Chrysomelidae</taxon>
        <taxon>Chrysomelinae</taxon>
        <taxon>Chrysomelini</taxon>
        <taxon>Phaedon</taxon>
    </lineage>
</organism>
<gene>
    <name evidence="10" type="ORF">PHAECO_LOCUS4403</name>
</gene>
<evidence type="ECO:0000256" key="5">
    <source>
        <dbReference type="ARBA" id="ARBA00023163"/>
    </source>
</evidence>
<evidence type="ECO:0000256" key="8">
    <source>
        <dbReference type="SAM" id="MobiDB-lite"/>
    </source>
</evidence>
<comment type="subcellular location">
    <subcellularLocation>
        <location evidence="1">Nucleus</location>
    </subcellularLocation>
</comment>
<dbReference type="PANTHER" id="PTHR10015:SF427">
    <property type="entry name" value="HEAT SHOCK FACTOR PROTEIN"/>
    <property type="match status" value="1"/>
</dbReference>
<dbReference type="InterPro" id="IPR000232">
    <property type="entry name" value="HSF_DNA-bd"/>
</dbReference>
<keyword evidence="6" id="KW-0539">Nucleus</keyword>
<feature type="region of interest" description="Disordered" evidence="8">
    <location>
        <begin position="258"/>
        <end position="305"/>
    </location>
</feature>
<evidence type="ECO:0000313" key="10">
    <source>
        <dbReference type="EMBL" id="CAG9816996.1"/>
    </source>
</evidence>
<dbReference type="GO" id="GO:0003700">
    <property type="term" value="F:DNA-binding transcription factor activity"/>
    <property type="evidence" value="ECO:0007669"/>
    <property type="project" value="InterPro"/>
</dbReference>
<dbReference type="InterPro" id="IPR036388">
    <property type="entry name" value="WH-like_DNA-bd_sf"/>
</dbReference>
<feature type="compositionally biased region" description="Polar residues" evidence="8">
    <location>
        <begin position="278"/>
        <end position="287"/>
    </location>
</feature>
<dbReference type="FunFam" id="1.10.10.10:FF:000027">
    <property type="entry name" value="Heat shock transcription factor 1"/>
    <property type="match status" value="1"/>
</dbReference>
<protein>
    <recommendedName>
        <fullName evidence="9">HSF-type DNA-binding domain-containing protein</fullName>
    </recommendedName>
</protein>
<evidence type="ECO:0000256" key="2">
    <source>
        <dbReference type="ARBA" id="ARBA00006403"/>
    </source>
</evidence>
<dbReference type="PANTHER" id="PTHR10015">
    <property type="entry name" value="HEAT SHOCK TRANSCRIPTION FACTOR"/>
    <property type="match status" value="1"/>
</dbReference>
<accession>A0A9N9X3Z9</accession>